<dbReference type="EMBL" id="PQXH01000195">
    <property type="protein sequence ID" value="TGO08712.1"/>
    <property type="molecule type" value="Genomic_DNA"/>
</dbReference>
<evidence type="ECO:0000313" key="2">
    <source>
        <dbReference type="Proteomes" id="UP000297777"/>
    </source>
</evidence>
<accession>A0A4Z1ED96</accession>
<evidence type="ECO:0000313" key="1">
    <source>
        <dbReference type="EMBL" id="TGO08712.1"/>
    </source>
</evidence>
<organism evidence="1 2">
    <name type="scientific">Botrytis tulipae</name>
    <dbReference type="NCBI Taxonomy" id="87230"/>
    <lineage>
        <taxon>Eukaryota</taxon>
        <taxon>Fungi</taxon>
        <taxon>Dikarya</taxon>
        <taxon>Ascomycota</taxon>
        <taxon>Pezizomycotina</taxon>
        <taxon>Leotiomycetes</taxon>
        <taxon>Helotiales</taxon>
        <taxon>Sclerotiniaceae</taxon>
        <taxon>Botrytis</taxon>
    </lineage>
</organism>
<dbReference type="Proteomes" id="UP000297777">
    <property type="component" value="Unassembled WGS sequence"/>
</dbReference>
<sequence length="81" mass="8649">MRHFDHGFTYGRLGATVIRVYIESSTLIPYYVSCEPPITHVAMKKISGGVMDDDFLCGGGGGGGGGVEVWTVEVVFISPLP</sequence>
<proteinExistence type="predicted"/>
<reference evidence="1 2" key="1">
    <citation type="submission" date="2017-12" db="EMBL/GenBank/DDBJ databases">
        <title>Comparative genomics of Botrytis spp.</title>
        <authorList>
            <person name="Valero-Jimenez C.A."/>
            <person name="Tapia P."/>
            <person name="Veloso J."/>
            <person name="Silva-Moreno E."/>
            <person name="Staats M."/>
            <person name="Valdes J.H."/>
            <person name="Van Kan J.A.L."/>
        </authorList>
    </citation>
    <scope>NUCLEOTIDE SEQUENCE [LARGE SCALE GENOMIC DNA]</scope>
    <source>
        <strain evidence="1 2">Bt9001</strain>
    </source>
</reference>
<comment type="caution">
    <text evidence="1">The sequence shown here is derived from an EMBL/GenBank/DDBJ whole genome shotgun (WGS) entry which is preliminary data.</text>
</comment>
<dbReference type="AlphaFoldDB" id="A0A4Z1ED96"/>
<gene>
    <name evidence="1" type="ORF">BTUL_0195g00140</name>
</gene>
<keyword evidence="2" id="KW-1185">Reference proteome</keyword>
<name>A0A4Z1ED96_9HELO</name>
<protein>
    <submittedName>
        <fullName evidence="1">Uncharacterized protein</fullName>
    </submittedName>
</protein>